<evidence type="ECO:0000256" key="2">
    <source>
        <dbReference type="ARBA" id="ARBA00023015"/>
    </source>
</evidence>
<keyword evidence="7" id="KW-1185">Reference proteome</keyword>
<feature type="domain" description="HTH lysR-type" evidence="5">
    <location>
        <begin position="4"/>
        <end position="61"/>
    </location>
</feature>
<dbReference type="PRINTS" id="PR00039">
    <property type="entry name" value="HTHLYSR"/>
</dbReference>
<comment type="caution">
    <text evidence="6">The sequence shown here is derived from an EMBL/GenBank/DDBJ whole genome shotgun (WGS) entry which is preliminary data.</text>
</comment>
<accession>A0ABR9SHG8</accession>
<evidence type="ECO:0000256" key="3">
    <source>
        <dbReference type="ARBA" id="ARBA00023125"/>
    </source>
</evidence>
<evidence type="ECO:0000256" key="4">
    <source>
        <dbReference type="ARBA" id="ARBA00023163"/>
    </source>
</evidence>
<dbReference type="PANTHER" id="PTHR30419">
    <property type="entry name" value="HTH-TYPE TRANSCRIPTIONAL REGULATOR YBHD"/>
    <property type="match status" value="1"/>
</dbReference>
<dbReference type="Pfam" id="PF00126">
    <property type="entry name" value="HTH_1"/>
    <property type="match status" value="1"/>
</dbReference>
<dbReference type="Proteomes" id="UP000715965">
    <property type="component" value="Unassembled WGS sequence"/>
</dbReference>
<dbReference type="RefSeq" id="WP_193781361.1">
    <property type="nucleotide sequence ID" value="NZ_JADDOJ010000064.1"/>
</dbReference>
<reference evidence="6 7" key="1">
    <citation type="submission" date="2020-10" db="EMBL/GenBank/DDBJ databases">
        <title>Draft genome of Ramlibacter aquaticus LMG 30558.</title>
        <authorList>
            <person name="Props R."/>
        </authorList>
    </citation>
    <scope>NUCLEOTIDE SEQUENCE [LARGE SCALE GENOMIC DNA]</scope>
    <source>
        <strain evidence="6 7">LMG 30558</strain>
    </source>
</reference>
<keyword evidence="3" id="KW-0238">DNA-binding</keyword>
<dbReference type="InterPro" id="IPR036390">
    <property type="entry name" value="WH_DNA-bd_sf"/>
</dbReference>
<dbReference type="Gene3D" id="1.10.10.10">
    <property type="entry name" value="Winged helix-like DNA-binding domain superfamily/Winged helix DNA-binding domain"/>
    <property type="match status" value="1"/>
</dbReference>
<dbReference type="Gene3D" id="3.40.190.10">
    <property type="entry name" value="Periplasmic binding protein-like II"/>
    <property type="match status" value="2"/>
</dbReference>
<keyword evidence="4" id="KW-0804">Transcription</keyword>
<evidence type="ECO:0000256" key="1">
    <source>
        <dbReference type="ARBA" id="ARBA00009437"/>
    </source>
</evidence>
<protein>
    <submittedName>
        <fullName evidence="6">LysR family transcriptional regulator</fullName>
    </submittedName>
</protein>
<dbReference type="CDD" id="cd08440">
    <property type="entry name" value="PBP2_LTTR_like_4"/>
    <property type="match status" value="1"/>
</dbReference>
<dbReference type="EMBL" id="JADDOJ010000064">
    <property type="protein sequence ID" value="MBE7941798.1"/>
    <property type="molecule type" value="Genomic_DNA"/>
</dbReference>
<evidence type="ECO:0000313" key="6">
    <source>
        <dbReference type="EMBL" id="MBE7941798.1"/>
    </source>
</evidence>
<evidence type="ECO:0000259" key="5">
    <source>
        <dbReference type="PROSITE" id="PS50931"/>
    </source>
</evidence>
<gene>
    <name evidence="6" type="ORF">IM725_14550</name>
</gene>
<dbReference type="InterPro" id="IPR000847">
    <property type="entry name" value="LysR_HTH_N"/>
</dbReference>
<keyword evidence="2" id="KW-0805">Transcription regulation</keyword>
<dbReference type="InterPro" id="IPR036388">
    <property type="entry name" value="WH-like_DNA-bd_sf"/>
</dbReference>
<dbReference type="SUPFAM" id="SSF53850">
    <property type="entry name" value="Periplasmic binding protein-like II"/>
    <property type="match status" value="1"/>
</dbReference>
<dbReference type="Pfam" id="PF03466">
    <property type="entry name" value="LysR_substrate"/>
    <property type="match status" value="1"/>
</dbReference>
<comment type="similarity">
    <text evidence="1">Belongs to the LysR transcriptional regulatory family.</text>
</comment>
<evidence type="ECO:0000313" key="7">
    <source>
        <dbReference type="Proteomes" id="UP000715965"/>
    </source>
</evidence>
<dbReference type="PANTHER" id="PTHR30419:SF8">
    <property type="entry name" value="NITROGEN ASSIMILATION TRANSCRIPTIONAL ACTIVATOR-RELATED"/>
    <property type="match status" value="1"/>
</dbReference>
<dbReference type="PROSITE" id="PS50931">
    <property type="entry name" value="HTH_LYSR"/>
    <property type="match status" value="1"/>
</dbReference>
<dbReference type="SUPFAM" id="SSF46785">
    <property type="entry name" value="Winged helix' DNA-binding domain"/>
    <property type="match status" value="1"/>
</dbReference>
<dbReference type="InterPro" id="IPR005119">
    <property type="entry name" value="LysR_subst-bd"/>
</dbReference>
<organism evidence="6 7">
    <name type="scientific">Ramlibacter aquaticus</name>
    <dbReference type="NCBI Taxonomy" id="2780094"/>
    <lineage>
        <taxon>Bacteria</taxon>
        <taxon>Pseudomonadati</taxon>
        <taxon>Pseudomonadota</taxon>
        <taxon>Betaproteobacteria</taxon>
        <taxon>Burkholderiales</taxon>
        <taxon>Comamonadaceae</taxon>
        <taxon>Ramlibacter</taxon>
    </lineage>
</organism>
<sequence length="303" mass="32195">MINWSLREIEVFLDLADTLSFRRTAERVHLSQPAVSGVLARLEAALGAPLFERSTRTVRLTDAGQALVAHARMLHAQAAAAEAAVRDVAELRQGRVRVAALPSLAATVVPTVFARFAARHPGVRLDLLDALSVQAFERVRAGDADFALTAENPAYADLAWSPIASDPFVLLLPTGHPLARGRGPLAWSEVTGLPHISMPAPTSVRQYADAAMLSLGTRFEPRYEVEHLASINAMVAAGLGVSALPALAALVARGADVAQRRLAGPDVRRPIGLVTPEGRSLSTAAAALAGLLRQEVQKVLRPH</sequence>
<proteinExistence type="inferred from homology"/>
<name>A0ABR9SHG8_9BURK</name>
<dbReference type="InterPro" id="IPR050950">
    <property type="entry name" value="HTH-type_LysR_regulators"/>
</dbReference>